<keyword evidence="3" id="KW-1029">Fimbrium biogenesis</keyword>
<feature type="compositionally biased region" description="Polar residues" evidence="7">
    <location>
        <begin position="1142"/>
        <end position="1154"/>
    </location>
</feature>
<name>A0ABX7R2S6_9GAMM</name>
<dbReference type="EMBL" id="CP071502">
    <property type="protein sequence ID" value="QSX38088.1"/>
    <property type="molecule type" value="Genomic_DNA"/>
</dbReference>
<keyword evidence="6" id="KW-0281">Fimbrium</keyword>
<dbReference type="RefSeq" id="WP_207381223.1">
    <property type="nucleotide sequence ID" value="NZ_CP071502.1"/>
</dbReference>
<evidence type="ECO:0000256" key="6">
    <source>
        <dbReference type="ARBA" id="ARBA00023263"/>
    </source>
</evidence>
<dbReference type="SUPFAM" id="SSF53300">
    <property type="entry name" value="vWA-like"/>
    <property type="match status" value="1"/>
</dbReference>
<evidence type="ECO:0000256" key="7">
    <source>
        <dbReference type="SAM" id="MobiDB-lite"/>
    </source>
</evidence>
<evidence type="ECO:0000256" key="5">
    <source>
        <dbReference type="ARBA" id="ARBA00022837"/>
    </source>
</evidence>
<dbReference type="Proteomes" id="UP000663207">
    <property type="component" value="Chromosome"/>
</dbReference>
<sequence length="1175" mass="127300">MIIKRLACFALFTMVGISSGTFADDTELYVFESSSRTGARPKVLIIFDNSGSMATLEEDNASAYDPDRDPPYEAVGGANSFQERMVYYTKGGLDNTALPTPDSPSEARRFLMATNGCHVSWEALAKYGRFTGYLREYVTKGKTGTWEEIPDNNGANIEILDCWEDIEAEDSKNAPGVNDGFPVDGKKVSNNAVAYNYVLDPSSTAWSDAIAAAKNTYFGTGKAVTLFTDNYLRWYTLVQRGELPVVPKTRLDIAKDSITSFINTNTSVDFGLAVFNMNYEKEGERDGGRIVSGIRQMASSNKSNLLSTIDQLPAETNTPLCETLFEAYKYFSGGAVTFGHKDSDYNFTRGDKYVGNNPSYDTSIEKDGYYISPFKVCPDIAYVIYITDGVPTVDSFADSNVKTLTATGSSDGDYSPFSEGLATESYLPALASYMYQNDIVHKLDADGVDQKQNVVTFTIGFSKGAEDAAPLLKETAKRGGGNYISATSGIDLQNALDQALTSILAIDSSFTSPSIASNNFDRTQSFNAAYFAMFLPGKGPRWSGNLKKLKVTDGGDILDKFGTTGLNADNNISELACTYWSKCLYSKDANKVQEGGVAEVLRAGASRKLLFNGPSGITPMSLASLSLAAGDLTALATYMKQDEISLASTIEWLSGKDVDDDNHNGNLTEIRSDVMGDPLHSKPLAINFGSEGNPDIRIILGTNQGLVHMFKDMDTSVEESWAFMPYELLPNVPRLRKNDETGGHIIYGMDLSPVSYTKTGSNGLEKAWVFLGMRRGGYSYYALDITNPDDPKFMWRISNQTSGFSDLGQTWSEPVVTTIPGYSKPVLIIGGGYDISYDSSPSTDPLGRSIYVVDAETGALLHTFGATGDTVISGLADSIPNAVAVLDSNNDGVSDRIYATDLGANVWRIDMPGADKSTWTAFKFADLGGSTDSTNRNFFAEAAIAQTVFTNLSVTTTTEGGTTTTTQSYQNIPYDAVVVGSGDRTRPASDTTTNDMFFTLQDRNVVTRSFDGTTNPIPQAITLDALYDVTSSGIDTEAEELAFSNKLGWYYDFTAVGEKSLSAALIFNGKVYFTTYVPPSIAVSDTVCSSSGSGRLYVFDLHKATRTQAYIEIGERLPDSPQPIATEDGVYIIVCTGADCDQTTMPPTEPPSEQSDLEKVGEGLGANKIYYHVDE</sequence>
<gene>
    <name evidence="10" type="ORF">JYB85_04430</name>
</gene>
<protein>
    <submittedName>
        <fullName evidence="10">rRNA (Guanine-N1)-methyltransferase</fullName>
    </submittedName>
</protein>
<feature type="chain" id="PRO_5045973265" evidence="8">
    <location>
        <begin position="24"/>
        <end position="1175"/>
    </location>
</feature>
<reference evidence="10 11" key="1">
    <citation type="submission" date="2021-03" db="EMBL/GenBank/DDBJ databases">
        <title>Novel species identification of genus Shewanella.</title>
        <authorList>
            <person name="Liu G."/>
            <person name="Zhang Q."/>
        </authorList>
    </citation>
    <scope>NUCLEOTIDE SEQUENCE [LARGE SCALE GENOMIC DNA]</scope>
    <source>
        <strain evidence="10 11">FJAT-52962</strain>
    </source>
</reference>
<evidence type="ECO:0000256" key="4">
    <source>
        <dbReference type="ARBA" id="ARBA00022723"/>
    </source>
</evidence>
<feature type="domain" description="PilY1 beta-propeller" evidence="9">
    <location>
        <begin position="697"/>
        <end position="941"/>
    </location>
</feature>
<evidence type="ECO:0000256" key="1">
    <source>
        <dbReference type="ARBA" id="ARBA00004561"/>
    </source>
</evidence>
<dbReference type="InterPro" id="IPR011047">
    <property type="entry name" value="Quinoprotein_ADH-like_sf"/>
</dbReference>
<accession>A0ABX7R2S6</accession>
<feature type="region of interest" description="Disordered" evidence="7">
    <location>
        <begin position="1142"/>
        <end position="1163"/>
    </location>
</feature>
<dbReference type="Pfam" id="PF05567">
    <property type="entry name" value="T4P_PilY1"/>
    <property type="match status" value="1"/>
</dbReference>
<evidence type="ECO:0000313" key="10">
    <source>
        <dbReference type="EMBL" id="QSX38088.1"/>
    </source>
</evidence>
<comment type="subcellular location">
    <subcellularLocation>
        <location evidence="1">Fimbrium</location>
    </subcellularLocation>
</comment>
<evidence type="ECO:0000256" key="2">
    <source>
        <dbReference type="ARBA" id="ARBA00008387"/>
    </source>
</evidence>
<evidence type="ECO:0000256" key="8">
    <source>
        <dbReference type="SAM" id="SignalP"/>
    </source>
</evidence>
<dbReference type="Gene3D" id="3.40.50.410">
    <property type="entry name" value="von Willebrand factor, type A domain"/>
    <property type="match status" value="1"/>
</dbReference>
<comment type="similarity">
    <text evidence="2">Belongs to the PilY1 family.</text>
</comment>
<feature type="signal peptide" evidence="8">
    <location>
        <begin position="1"/>
        <end position="23"/>
    </location>
</feature>
<organism evidence="10 11">
    <name type="scientific">Shewanella sedimentimangrovi</name>
    <dbReference type="NCBI Taxonomy" id="2814293"/>
    <lineage>
        <taxon>Bacteria</taxon>
        <taxon>Pseudomonadati</taxon>
        <taxon>Pseudomonadota</taxon>
        <taxon>Gammaproteobacteria</taxon>
        <taxon>Alteromonadales</taxon>
        <taxon>Shewanellaceae</taxon>
        <taxon>Shewanella</taxon>
    </lineage>
</organism>
<keyword evidence="5" id="KW-0106">Calcium</keyword>
<proteinExistence type="inferred from homology"/>
<evidence type="ECO:0000313" key="11">
    <source>
        <dbReference type="Proteomes" id="UP000663207"/>
    </source>
</evidence>
<evidence type="ECO:0000256" key="3">
    <source>
        <dbReference type="ARBA" id="ARBA00022558"/>
    </source>
</evidence>
<dbReference type="InterPro" id="IPR008707">
    <property type="entry name" value="B-propeller_PilY1"/>
</dbReference>
<keyword evidence="11" id="KW-1185">Reference proteome</keyword>
<keyword evidence="8" id="KW-0732">Signal</keyword>
<evidence type="ECO:0000259" key="9">
    <source>
        <dbReference type="Pfam" id="PF05567"/>
    </source>
</evidence>
<dbReference type="SUPFAM" id="SSF50998">
    <property type="entry name" value="Quinoprotein alcohol dehydrogenase-like"/>
    <property type="match status" value="1"/>
</dbReference>
<keyword evidence="4" id="KW-0479">Metal-binding</keyword>
<dbReference type="InterPro" id="IPR036465">
    <property type="entry name" value="vWFA_dom_sf"/>
</dbReference>